<keyword evidence="1" id="KW-0233">DNA recombination</keyword>
<dbReference type="InterPro" id="IPR025476">
    <property type="entry name" value="Helitron_helicase-like"/>
</dbReference>
<gene>
    <name evidence="4" type="ORF">RF55_12537</name>
</gene>
<dbReference type="AlphaFoldDB" id="A0A0J7KCR9"/>
<keyword evidence="1" id="KW-0547">Nucleotide-binding</keyword>
<dbReference type="PANTHER" id="PTHR10492">
    <property type="match status" value="1"/>
</dbReference>
<dbReference type="STRING" id="67767.A0A0J7KCR9"/>
<dbReference type="EMBL" id="LBMM01009543">
    <property type="protein sequence ID" value="KMQ88044.1"/>
    <property type="molecule type" value="Genomic_DNA"/>
</dbReference>
<comment type="catalytic activity">
    <reaction evidence="1">
        <text>ATP + H2O = ADP + phosphate + H(+)</text>
        <dbReference type="Rhea" id="RHEA:13065"/>
        <dbReference type="ChEBI" id="CHEBI:15377"/>
        <dbReference type="ChEBI" id="CHEBI:15378"/>
        <dbReference type="ChEBI" id="CHEBI:30616"/>
        <dbReference type="ChEBI" id="CHEBI:43474"/>
        <dbReference type="ChEBI" id="CHEBI:456216"/>
        <dbReference type="EC" id="5.6.2.3"/>
    </reaction>
</comment>
<feature type="domain" description="DNA helicase Pif1-like DEAD-box helicase" evidence="2">
    <location>
        <begin position="432"/>
        <end position="527"/>
    </location>
</feature>
<dbReference type="GO" id="GO:0006281">
    <property type="term" value="P:DNA repair"/>
    <property type="evidence" value="ECO:0007669"/>
    <property type="project" value="UniProtKB-KW"/>
</dbReference>
<keyword evidence="1" id="KW-0347">Helicase</keyword>
<sequence>MMGEELKNQKQLEMESGQSLPELQLSFTLKPGLDPRRYNVQRTNEVAAIFSITANGDIPESYVTVRNKSTKILQHVSSMDPNVEPWIYPLFYPYGTRGWHRYLTKLNSHKRITRGQYIKYRMAIRDGFNVFLLGRRLFQQWLVDNYVKMEKDRIDYCKIHQKELRVETYQGLIDYMQNRANNLNGRIGKMIILPSTFIGSPRNMLQNYQDAMAIVGKFGKPDLFITMTCNPKWREIEENLLSGQHAYDRPDICARVFNIKKDYLIDLIVKQKFFATCLALGLIEDDDEWRRTMDEAVKWMMPRQLRRLFARILIHCQPLYPEELWETFKVAMSEDYTKHIGILQGQRKAYIQINAILCAEGKSLADFPQMEQLAEIGEEDDYISIDQVLEIGMRQYNQLNDKQKEIVDIVLNKLDNNNHNNNCFYIDGPGGSGIAATLLPEGKTTHKTFGLPVPLFNDSSSSIKIQSKEAQYLKETDIFIWDEAPMTPRYALEIIDRTLRDIMSNDLPFGGKIILLGGDFRQLLPIKMRVDADIVTDTYGDIIRKKEFDKIAKTAILSARNIDVDEINKQVVELLDKTGERVYTSVDNVVNSD</sequence>
<accession>A0A0J7KCR9</accession>
<comment type="caution">
    <text evidence="4">The sequence shown here is derived from an EMBL/GenBank/DDBJ whole genome shotgun (WGS) entry which is preliminary data.</text>
</comment>
<comment type="cofactor">
    <cofactor evidence="1">
        <name>Mg(2+)</name>
        <dbReference type="ChEBI" id="CHEBI:18420"/>
    </cofactor>
</comment>
<reference evidence="4 5" key="1">
    <citation type="submission" date="2015-04" db="EMBL/GenBank/DDBJ databases">
        <title>Lasius niger genome sequencing.</title>
        <authorList>
            <person name="Konorov E.A."/>
            <person name="Nikitin M.A."/>
            <person name="Kirill M.V."/>
            <person name="Chang P."/>
        </authorList>
    </citation>
    <scope>NUCLEOTIDE SEQUENCE [LARGE SCALE GENOMIC DNA]</scope>
    <source>
        <tissue evidence="4">Whole</tissue>
    </source>
</reference>
<name>A0A0J7KCR9_LASNI</name>
<keyword evidence="5" id="KW-1185">Reference proteome</keyword>
<keyword evidence="1" id="KW-0227">DNA damage</keyword>
<dbReference type="EC" id="5.6.2.3" evidence="1"/>
<organism evidence="4 5">
    <name type="scientific">Lasius niger</name>
    <name type="common">Black garden ant</name>
    <dbReference type="NCBI Taxonomy" id="67767"/>
    <lineage>
        <taxon>Eukaryota</taxon>
        <taxon>Metazoa</taxon>
        <taxon>Ecdysozoa</taxon>
        <taxon>Arthropoda</taxon>
        <taxon>Hexapoda</taxon>
        <taxon>Insecta</taxon>
        <taxon>Pterygota</taxon>
        <taxon>Neoptera</taxon>
        <taxon>Endopterygota</taxon>
        <taxon>Hymenoptera</taxon>
        <taxon>Apocrita</taxon>
        <taxon>Aculeata</taxon>
        <taxon>Formicoidea</taxon>
        <taxon>Formicidae</taxon>
        <taxon>Formicinae</taxon>
        <taxon>Lasius</taxon>
        <taxon>Lasius</taxon>
    </lineage>
</organism>
<protein>
    <recommendedName>
        <fullName evidence="1">ATP-dependent DNA helicase</fullName>
        <ecNumber evidence="1">5.6.2.3</ecNumber>
    </recommendedName>
</protein>
<proteinExistence type="inferred from homology"/>
<dbReference type="InterPro" id="IPR027417">
    <property type="entry name" value="P-loop_NTPase"/>
</dbReference>
<dbReference type="PANTHER" id="PTHR10492:SF57">
    <property type="entry name" value="ATP-DEPENDENT DNA HELICASE"/>
    <property type="match status" value="1"/>
</dbReference>
<evidence type="ECO:0000313" key="5">
    <source>
        <dbReference type="Proteomes" id="UP000036403"/>
    </source>
</evidence>
<feature type="domain" description="Helitron helicase-like" evidence="3">
    <location>
        <begin position="117"/>
        <end position="278"/>
    </location>
</feature>
<dbReference type="InterPro" id="IPR010285">
    <property type="entry name" value="DNA_helicase_pif1-like_DEAD"/>
</dbReference>
<dbReference type="GO" id="GO:0000723">
    <property type="term" value="P:telomere maintenance"/>
    <property type="evidence" value="ECO:0007669"/>
    <property type="project" value="InterPro"/>
</dbReference>
<dbReference type="Pfam" id="PF05970">
    <property type="entry name" value="PIF1"/>
    <property type="match status" value="1"/>
</dbReference>
<keyword evidence="1" id="KW-0378">Hydrolase</keyword>
<dbReference type="GO" id="GO:0006310">
    <property type="term" value="P:DNA recombination"/>
    <property type="evidence" value="ECO:0007669"/>
    <property type="project" value="UniProtKB-KW"/>
</dbReference>
<evidence type="ECO:0000256" key="1">
    <source>
        <dbReference type="RuleBase" id="RU363044"/>
    </source>
</evidence>
<comment type="similarity">
    <text evidence="1">Belongs to the helicase family.</text>
</comment>
<evidence type="ECO:0000259" key="2">
    <source>
        <dbReference type="Pfam" id="PF05970"/>
    </source>
</evidence>
<keyword evidence="1" id="KW-0234">DNA repair</keyword>
<evidence type="ECO:0000313" key="4">
    <source>
        <dbReference type="EMBL" id="KMQ88044.1"/>
    </source>
</evidence>
<dbReference type="GO" id="GO:0043139">
    <property type="term" value="F:5'-3' DNA helicase activity"/>
    <property type="evidence" value="ECO:0007669"/>
    <property type="project" value="UniProtKB-EC"/>
</dbReference>
<dbReference type="GO" id="GO:0005524">
    <property type="term" value="F:ATP binding"/>
    <property type="evidence" value="ECO:0007669"/>
    <property type="project" value="UniProtKB-KW"/>
</dbReference>
<keyword evidence="1" id="KW-0067">ATP-binding</keyword>
<dbReference type="SUPFAM" id="SSF52540">
    <property type="entry name" value="P-loop containing nucleoside triphosphate hydrolases"/>
    <property type="match status" value="1"/>
</dbReference>
<dbReference type="Gene3D" id="3.40.50.300">
    <property type="entry name" value="P-loop containing nucleotide triphosphate hydrolases"/>
    <property type="match status" value="1"/>
</dbReference>
<feature type="non-terminal residue" evidence="4">
    <location>
        <position position="593"/>
    </location>
</feature>
<evidence type="ECO:0000259" key="3">
    <source>
        <dbReference type="Pfam" id="PF14214"/>
    </source>
</evidence>
<dbReference type="Proteomes" id="UP000036403">
    <property type="component" value="Unassembled WGS sequence"/>
</dbReference>
<dbReference type="Pfam" id="PF14214">
    <property type="entry name" value="Helitron_like_N"/>
    <property type="match status" value="1"/>
</dbReference>
<dbReference type="GO" id="GO:0016887">
    <property type="term" value="F:ATP hydrolysis activity"/>
    <property type="evidence" value="ECO:0007669"/>
    <property type="project" value="RHEA"/>
</dbReference>
<dbReference type="PaxDb" id="67767-A0A0J7KCR9"/>
<dbReference type="OrthoDB" id="7692063at2759"/>